<feature type="signal peptide" evidence="3">
    <location>
        <begin position="1"/>
        <end position="25"/>
    </location>
</feature>
<dbReference type="AlphaFoldDB" id="A0A5B0L5U0"/>
<proteinExistence type="predicted"/>
<feature type="region of interest" description="Disordered" evidence="2">
    <location>
        <begin position="166"/>
        <end position="226"/>
    </location>
</feature>
<dbReference type="SUPFAM" id="SSF82185">
    <property type="entry name" value="Histone H3 K4-specific methyltransferase SET7/9 N-terminal domain"/>
    <property type="match status" value="1"/>
</dbReference>
<dbReference type="InterPro" id="IPR003409">
    <property type="entry name" value="MORN"/>
</dbReference>
<accession>A0A5B0L5U0</accession>
<comment type="caution">
    <text evidence="4">The sequence shown here is derived from an EMBL/GenBank/DDBJ whole genome shotgun (WGS) entry which is preliminary data.</text>
</comment>
<keyword evidence="3" id="KW-0732">Signal</keyword>
<protein>
    <recommendedName>
        <fullName evidence="6">MORN repeat protein</fullName>
    </recommendedName>
</protein>
<reference evidence="4 5" key="1">
    <citation type="submission" date="2019-07" db="EMBL/GenBank/DDBJ databases">
        <title>Genome sequencing of the stress-tolerant strain Azospirillum brasilense Az19.</title>
        <authorList>
            <person name="Maroniche G.A."/>
            <person name="Garcia J.E."/>
            <person name="Pagnussat L."/>
            <person name="Amenta M."/>
            <person name="Creus C.M."/>
        </authorList>
    </citation>
    <scope>NUCLEOTIDE SEQUENCE [LARGE SCALE GENOMIC DNA]</scope>
    <source>
        <strain evidence="4 5">Az19</strain>
    </source>
</reference>
<feature type="compositionally biased region" description="Basic and acidic residues" evidence="2">
    <location>
        <begin position="217"/>
        <end position="226"/>
    </location>
</feature>
<evidence type="ECO:0008006" key="6">
    <source>
        <dbReference type="Google" id="ProtNLM"/>
    </source>
</evidence>
<evidence type="ECO:0000313" key="5">
    <source>
        <dbReference type="Proteomes" id="UP000325333"/>
    </source>
</evidence>
<dbReference type="PANTHER" id="PTHR43215">
    <property type="entry name" value="RADIAL SPOKE HEAD 1 HOMOLOG"/>
    <property type="match status" value="1"/>
</dbReference>
<dbReference type="EMBL" id="VEWN01000001">
    <property type="protein sequence ID" value="KAA1059068.1"/>
    <property type="molecule type" value="Genomic_DNA"/>
</dbReference>
<dbReference type="Pfam" id="PF02493">
    <property type="entry name" value="MORN"/>
    <property type="match status" value="3"/>
</dbReference>
<dbReference type="Gene3D" id="2.20.110.10">
    <property type="entry name" value="Histone H3 K4-specific methyltransferase SET7/9 N-terminal domain"/>
    <property type="match status" value="1"/>
</dbReference>
<evidence type="ECO:0000313" key="4">
    <source>
        <dbReference type="EMBL" id="KAA1059068.1"/>
    </source>
</evidence>
<sequence>MRTRFLLTGLVALSLGVFLSCPVQGKERQTAERVLTDPVSGCRVRDPDPSRGKSVRWTGACRNGFAHGAGVLETFNGAEPAGWTEAVFVDGWAEGPGRSGREDGTIFQGRFRHGLATGPGTLTLPDGHRYVGGFAFGRPTGQGEFIASMGLRYRARVDRDGRVWPGALLGSKPAEPIQSAERPEPRGKAAPGSLEEWLRTPPWDYRDPAGRDPGQPNRDRPGRDRR</sequence>
<dbReference type="RefSeq" id="WP_149648767.1">
    <property type="nucleotide sequence ID" value="NZ_VEWN01000001.1"/>
</dbReference>
<organism evidence="4 5">
    <name type="scientific">Azospirillum argentinense</name>
    <dbReference type="NCBI Taxonomy" id="2970906"/>
    <lineage>
        <taxon>Bacteria</taxon>
        <taxon>Pseudomonadati</taxon>
        <taxon>Pseudomonadota</taxon>
        <taxon>Alphaproteobacteria</taxon>
        <taxon>Rhodospirillales</taxon>
        <taxon>Azospirillaceae</taxon>
        <taxon>Azospirillum</taxon>
    </lineage>
</organism>
<dbReference type="PROSITE" id="PS51257">
    <property type="entry name" value="PROKAR_LIPOPROTEIN"/>
    <property type="match status" value="1"/>
</dbReference>
<feature type="chain" id="PRO_5023038970" description="MORN repeat protein" evidence="3">
    <location>
        <begin position="26"/>
        <end position="226"/>
    </location>
</feature>
<keyword evidence="1" id="KW-0677">Repeat</keyword>
<name>A0A5B0L5U0_9PROT</name>
<evidence type="ECO:0000256" key="2">
    <source>
        <dbReference type="SAM" id="MobiDB-lite"/>
    </source>
</evidence>
<gene>
    <name evidence="4" type="ORF">FH063_001268</name>
</gene>
<evidence type="ECO:0000256" key="3">
    <source>
        <dbReference type="SAM" id="SignalP"/>
    </source>
</evidence>
<evidence type="ECO:0000256" key="1">
    <source>
        <dbReference type="ARBA" id="ARBA00022737"/>
    </source>
</evidence>
<dbReference type="PANTHER" id="PTHR43215:SF14">
    <property type="entry name" value="RADIAL SPOKE HEAD 1 HOMOLOG"/>
    <property type="match status" value="1"/>
</dbReference>
<dbReference type="Proteomes" id="UP000325333">
    <property type="component" value="Unassembled WGS sequence"/>
</dbReference>